<protein>
    <submittedName>
        <fullName evidence="6">Septin-2</fullName>
    </submittedName>
</protein>
<reference evidence="6" key="1">
    <citation type="submission" date="2021-07" db="EMBL/GenBank/DDBJ databases">
        <authorList>
            <person name="Catto M.A."/>
            <person name="Jacobson A."/>
            <person name="Kennedy G."/>
            <person name="Labadie P."/>
            <person name="Hunt B.G."/>
            <person name="Srinivasan R."/>
        </authorList>
    </citation>
    <scope>NUCLEOTIDE SEQUENCE</scope>
    <source>
        <strain evidence="6">PL_HMW_Pooled</strain>
        <tissue evidence="6">Head</tissue>
    </source>
</reference>
<dbReference type="InterPro" id="IPR016491">
    <property type="entry name" value="Septin"/>
</dbReference>
<keyword evidence="2 3" id="KW-0342">GTP-binding</keyword>
<dbReference type="PANTHER" id="PTHR18884">
    <property type="entry name" value="SEPTIN"/>
    <property type="match status" value="1"/>
</dbReference>
<reference evidence="6" key="2">
    <citation type="journal article" date="2023" name="BMC Genomics">
        <title>Pest status, molecular evolution, and epigenetic factors derived from the genome assembly of Frankliniella fusca, a thysanopteran phytovirus vector.</title>
        <authorList>
            <person name="Catto M.A."/>
            <person name="Labadie P.E."/>
            <person name="Jacobson A.L."/>
            <person name="Kennedy G.G."/>
            <person name="Srinivasan R."/>
            <person name="Hunt B.G."/>
        </authorList>
    </citation>
    <scope>NUCLEOTIDE SEQUENCE</scope>
    <source>
        <strain evidence="6">PL_HMW_Pooled</strain>
    </source>
</reference>
<proteinExistence type="inferred from homology"/>
<dbReference type="FunFam" id="3.40.50.300:FF:000036">
    <property type="entry name" value="septin-6 isoform X2"/>
    <property type="match status" value="1"/>
</dbReference>
<evidence type="ECO:0000313" key="7">
    <source>
        <dbReference type="Proteomes" id="UP001219518"/>
    </source>
</evidence>
<dbReference type="CDD" id="cd01850">
    <property type="entry name" value="CDC_Septin"/>
    <property type="match status" value="1"/>
</dbReference>
<keyword evidence="7" id="KW-1185">Reference proteome</keyword>
<evidence type="ECO:0000256" key="2">
    <source>
        <dbReference type="ARBA" id="ARBA00023134"/>
    </source>
</evidence>
<dbReference type="InterPro" id="IPR027417">
    <property type="entry name" value="P-loop_NTPase"/>
</dbReference>
<comment type="similarity">
    <text evidence="3">Belongs to the TRAFAC class TrmE-Era-EngA-EngB-Septin-like GTPase superfamily. Septin GTPase family.</text>
</comment>
<dbReference type="EMBL" id="JAHWGI010001300">
    <property type="protein sequence ID" value="KAK3927689.1"/>
    <property type="molecule type" value="Genomic_DNA"/>
</dbReference>
<dbReference type="Gene3D" id="3.40.50.300">
    <property type="entry name" value="P-loop containing nucleotide triphosphate hydrolases"/>
    <property type="match status" value="1"/>
</dbReference>
<evidence type="ECO:0000313" key="6">
    <source>
        <dbReference type="EMBL" id="KAK3927689.1"/>
    </source>
</evidence>
<dbReference type="Proteomes" id="UP001219518">
    <property type="component" value="Unassembled WGS sequence"/>
</dbReference>
<dbReference type="SUPFAM" id="SSF52540">
    <property type="entry name" value="P-loop containing nucleoside triphosphate hydrolases"/>
    <property type="match status" value="1"/>
</dbReference>
<dbReference type="PIRSF" id="PIRSF006698">
    <property type="entry name" value="Septin"/>
    <property type="match status" value="1"/>
</dbReference>
<comment type="caution">
    <text evidence="6">The sequence shown here is derived from an EMBL/GenBank/DDBJ whole genome shotgun (WGS) entry which is preliminary data.</text>
</comment>
<accession>A0AAE1HUJ2</accession>
<name>A0AAE1HUJ2_9NEOP</name>
<dbReference type="InterPro" id="IPR030379">
    <property type="entry name" value="G_SEPTIN_dom"/>
</dbReference>
<feature type="compositionally biased region" description="Polar residues" evidence="4">
    <location>
        <begin position="492"/>
        <end position="502"/>
    </location>
</feature>
<sequence>MIGEVLHVRRPLLLISGPPPTPTPSSPPLPFSTTATTFPLFPSTPVTPSAASAYAQRHRTEGASSFKTKMASAEVERVRPPLPDPSTKPVVGKVRQVDGPIRNLKLSGHVGFDSLPDQLVNKSVQNGFIFNILCIGETGLGKSTLMDSLFNTSFESSASPHSLPSVKLKAHTYELQESSVRLKLTIVDTVGYGDQINKEDSFKAIVDYIDAQFESYLQEELKIKRSLATFHDTRIHVCLYFICPTGHGLKSIDLMCMKKLDTKVNIIPIIAKADTISKTELQKFKEKIVHELSNNGVQIYQFPVDDENVTEINAQMNSHVPFAVVGSTDFVRVGNKMMRSRQYPWGTVQVENESHCDFVKLREMLIRTNMEDMREKTHMRHYELYRKKRLEQMGFTDVDSDNKPVSFQQSFEQKRSHHLQELQQKEDEMRQMFVNRVKEKELELKDEEKELHAKFDKLKKDHSEEKRKLDELRKTLEEDIIEFNRRKTQIAQQQALSSSHHTLTLGKSKKK</sequence>
<gene>
    <name evidence="6" type="ORF">KUF71_015974</name>
</gene>
<feature type="domain" description="Septin-type G" evidence="5">
    <location>
        <begin position="126"/>
        <end position="392"/>
    </location>
</feature>
<dbReference type="AlphaFoldDB" id="A0AAE1HUJ2"/>
<evidence type="ECO:0000256" key="1">
    <source>
        <dbReference type="ARBA" id="ARBA00022741"/>
    </source>
</evidence>
<dbReference type="PROSITE" id="PS51719">
    <property type="entry name" value="G_SEPTIN"/>
    <property type="match status" value="1"/>
</dbReference>
<keyword evidence="1 3" id="KW-0547">Nucleotide-binding</keyword>
<organism evidence="6 7">
    <name type="scientific">Frankliniella fusca</name>
    <dbReference type="NCBI Taxonomy" id="407009"/>
    <lineage>
        <taxon>Eukaryota</taxon>
        <taxon>Metazoa</taxon>
        <taxon>Ecdysozoa</taxon>
        <taxon>Arthropoda</taxon>
        <taxon>Hexapoda</taxon>
        <taxon>Insecta</taxon>
        <taxon>Pterygota</taxon>
        <taxon>Neoptera</taxon>
        <taxon>Paraneoptera</taxon>
        <taxon>Thysanoptera</taxon>
        <taxon>Terebrantia</taxon>
        <taxon>Thripoidea</taxon>
        <taxon>Thripidae</taxon>
        <taxon>Frankliniella</taxon>
    </lineage>
</organism>
<evidence type="ECO:0000259" key="5">
    <source>
        <dbReference type="PROSITE" id="PS51719"/>
    </source>
</evidence>
<dbReference type="Pfam" id="PF00735">
    <property type="entry name" value="Septin"/>
    <property type="match status" value="1"/>
</dbReference>
<feature type="region of interest" description="Disordered" evidence="4">
    <location>
        <begin position="492"/>
        <end position="511"/>
    </location>
</feature>
<evidence type="ECO:0000256" key="4">
    <source>
        <dbReference type="SAM" id="MobiDB-lite"/>
    </source>
</evidence>
<dbReference type="GO" id="GO:0005525">
    <property type="term" value="F:GTP binding"/>
    <property type="evidence" value="ECO:0007669"/>
    <property type="project" value="UniProtKB-KW"/>
</dbReference>
<evidence type="ECO:0000256" key="3">
    <source>
        <dbReference type="RuleBase" id="RU004560"/>
    </source>
</evidence>